<dbReference type="PRINTS" id="PR01438">
    <property type="entry name" value="UNVRSLSTRESS"/>
</dbReference>
<dbReference type="OrthoDB" id="3871731at2"/>
<dbReference type="Proteomes" id="UP000033699">
    <property type="component" value="Unassembled WGS sequence"/>
</dbReference>
<dbReference type="AlphaFoldDB" id="A0A0F2TJ49"/>
<dbReference type="RefSeq" id="WP_045692480.1">
    <property type="nucleotide sequence ID" value="NZ_JZKH01000004.1"/>
</dbReference>
<feature type="domain" description="UspA" evidence="2">
    <location>
        <begin position="1"/>
        <end position="133"/>
    </location>
</feature>
<feature type="domain" description="UspA" evidence="2">
    <location>
        <begin position="146"/>
        <end position="284"/>
    </location>
</feature>
<name>A0A0F2TJ49_STRR3</name>
<keyword evidence="4" id="KW-1185">Reference proteome</keyword>
<reference evidence="3 4" key="1">
    <citation type="submission" date="2015-02" db="EMBL/GenBank/DDBJ databases">
        <authorList>
            <person name="Ju K.-S."/>
            <person name="Doroghazi J.R."/>
            <person name="Metcalf W."/>
        </authorList>
    </citation>
    <scope>NUCLEOTIDE SEQUENCE [LARGE SCALE GENOMIC DNA]</scope>
    <source>
        <strain evidence="3 4">ATCC 31215</strain>
    </source>
</reference>
<evidence type="ECO:0000313" key="3">
    <source>
        <dbReference type="EMBL" id="KJS63278.1"/>
    </source>
</evidence>
<dbReference type="Pfam" id="PF00582">
    <property type="entry name" value="Usp"/>
    <property type="match status" value="2"/>
</dbReference>
<organism evidence="3 4">
    <name type="scientific">Streptomyces rubellomurinus (strain ATCC 31215)</name>
    <dbReference type="NCBI Taxonomy" id="359131"/>
    <lineage>
        <taxon>Bacteria</taxon>
        <taxon>Bacillati</taxon>
        <taxon>Actinomycetota</taxon>
        <taxon>Actinomycetes</taxon>
        <taxon>Kitasatosporales</taxon>
        <taxon>Streptomycetaceae</taxon>
        <taxon>Streptomyces</taxon>
    </lineage>
</organism>
<sequence length="286" mass="29713">MSHAVVVGVDGSEASWAAAEWAAREAERSGRPLCMLHVGAQEEFAPTEPDEAVEPLPQAVLAVRDHIAGVLPGLELTCRHVPGNPAYALAAAGWRDSLLVVGSRGTGGFAGLLVGSTALRTAARAHCPVVLVRAGSEGQGAAGGDVLVGLDSVRPCGELLSFAFAEAAARGATLRALESRTYQSGPYVTEGPVDQREIRDALAEAELTRLRDTLAPWREKHPEVRVEAEVTAWPAGRALVEASRGAALTVVGRRTSGLHAAAPWLGGVAHAVLHHAHGPVAVVPHD</sequence>
<dbReference type="PANTHER" id="PTHR46553">
    <property type="entry name" value="ADENINE NUCLEOTIDE ALPHA HYDROLASES-LIKE SUPERFAMILY PROTEIN"/>
    <property type="match status" value="1"/>
</dbReference>
<dbReference type="PANTHER" id="PTHR46553:SF3">
    <property type="entry name" value="ADENINE NUCLEOTIDE ALPHA HYDROLASES-LIKE SUPERFAMILY PROTEIN"/>
    <property type="match status" value="1"/>
</dbReference>
<dbReference type="PATRIC" id="fig|359131.3.peg.3799"/>
<comment type="caution">
    <text evidence="3">The sequence shown here is derived from an EMBL/GenBank/DDBJ whole genome shotgun (WGS) entry which is preliminary data.</text>
</comment>
<protein>
    <recommendedName>
        <fullName evidence="2">UspA domain-containing protein</fullName>
    </recommendedName>
</protein>
<dbReference type="EMBL" id="JZKH01000004">
    <property type="protein sequence ID" value="KJS63278.1"/>
    <property type="molecule type" value="Genomic_DNA"/>
</dbReference>
<dbReference type="InterPro" id="IPR014729">
    <property type="entry name" value="Rossmann-like_a/b/a_fold"/>
</dbReference>
<dbReference type="Gene3D" id="3.40.50.620">
    <property type="entry name" value="HUPs"/>
    <property type="match status" value="2"/>
</dbReference>
<dbReference type="SUPFAM" id="SSF52402">
    <property type="entry name" value="Adenine nucleotide alpha hydrolases-like"/>
    <property type="match status" value="2"/>
</dbReference>
<evidence type="ECO:0000313" key="4">
    <source>
        <dbReference type="Proteomes" id="UP000033699"/>
    </source>
</evidence>
<gene>
    <name evidence="3" type="ORF">VM95_03380</name>
</gene>
<evidence type="ECO:0000256" key="1">
    <source>
        <dbReference type="ARBA" id="ARBA00008791"/>
    </source>
</evidence>
<proteinExistence type="inferred from homology"/>
<dbReference type="InterPro" id="IPR006016">
    <property type="entry name" value="UspA"/>
</dbReference>
<evidence type="ECO:0000259" key="2">
    <source>
        <dbReference type="Pfam" id="PF00582"/>
    </source>
</evidence>
<comment type="similarity">
    <text evidence="1">Belongs to the universal stress protein A family.</text>
</comment>
<accession>A0A0F2TJ49</accession>
<dbReference type="InterPro" id="IPR006015">
    <property type="entry name" value="Universal_stress_UspA"/>
</dbReference>